<dbReference type="InterPro" id="IPR049453">
    <property type="entry name" value="Memb_transporter_dom"/>
</dbReference>
<feature type="transmembrane region" description="Helical" evidence="5">
    <location>
        <begin position="184"/>
        <end position="204"/>
    </location>
</feature>
<dbReference type="STRING" id="1166018.FAES_1503"/>
<dbReference type="KEGG" id="fae:FAES_1503"/>
<evidence type="ECO:0000256" key="3">
    <source>
        <dbReference type="ARBA" id="ARBA00022989"/>
    </source>
</evidence>
<feature type="transmembrane region" description="Helical" evidence="5">
    <location>
        <begin position="40"/>
        <end position="58"/>
    </location>
</feature>
<sequence length="352" mass="38528">MLKQLLEFKQSDRTWPIPVLAGLSVGIPILVGYFTNALPGGKLASMAGLVILYIPSVGAGTVRRLITLMACSFGMMVCFSLGSLFSFNPLIAPLLLGLLAFCVHIAVYYLKMTRPPGNFFFIMIASIAICMPFRLEAIPTNIGFVGIGTMISFGLTLLYSLLVLKNQPRLSETLTMPKSKYVNLVESVTFGSMVGLSLLAANLLKLPNPYWVPMSCAAVMQGVSTRHIWQRSVQRIVGTFIGLGLTWLILLLHPPALILCLSIIGLQLIVEFLIVRNYGLAVIFVTVLTIFLAESGSSLTVDPTTLIAARFIDIVLGSLIGGIGGWMLYNERLRRKAARHLRRTRLLLGVRK</sequence>
<evidence type="ECO:0000256" key="4">
    <source>
        <dbReference type="ARBA" id="ARBA00023136"/>
    </source>
</evidence>
<dbReference type="Pfam" id="PF13515">
    <property type="entry name" value="FUSC_2"/>
    <property type="match status" value="1"/>
</dbReference>
<feature type="domain" description="Integral membrane bound transporter" evidence="6">
    <location>
        <begin position="197"/>
        <end position="321"/>
    </location>
</feature>
<dbReference type="PATRIC" id="fig|1166018.3.peg.3236"/>
<accession>I0K5W0</accession>
<evidence type="ECO:0000256" key="5">
    <source>
        <dbReference type="SAM" id="Phobius"/>
    </source>
</evidence>
<reference evidence="7 8" key="1">
    <citation type="journal article" date="2012" name="J. Bacteriol.">
        <title>Genome Sequence of Fibrella aestuarina BUZ 2T, a Filamentous Marine Bacterium.</title>
        <authorList>
            <person name="Filippini M."/>
            <person name="Qi W."/>
            <person name="Blom J."/>
            <person name="Goesmann A."/>
            <person name="Smits T.H."/>
            <person name="Bagheri H.C."/>
        </authorList>
    </citation>
    <scope>NUCLEOTIDE SEQUENCE [LARGE SCALE GENOMIC DNA]</scope>
    <source>
        <strain evidence="8">BUZ 2T</strain>
    </source>
</reference>
<feature type="transmembrane region" description="Helical" evidence="5">
    <location>
        <begin position="141"/>
        <end position="164"/>
    </location>
</feature>
<dbReference type="Proteomes" id="UP000011058">
    <property type="component" value="Chromosome"/>
</dbReference>
<gene>
    <name evidence="7" type="ORF">FAES_1503</name>
</gene>
<evidence type="ECO:0000313" key="7">
    <source>
        <dbReference type="EMBL" id="CCG99513.1"/>
    </source>
</evidence>
<keyword evidence="8" id="KW-1185">Reference proteome</keyword>
<dbReference type="EMBL" id="HE796683">
    <property type="protein sequence ID" value="CCG99513.1"/>
    <property type="molecule type" value="Genomic_DNA"/>
</dbReference>
<feature type="transmembrane region" description="Helical" evidence="5">
    <location>
        <begin position="91"/>
        <end position="110"/>
    </location>
</feature>
<keyword evidence="2 5" id="KW-0812">Transmembrane</keyword>
<dbReference type="RefSeq" id="WP_015330612.1">
    <property type="nucleotide sequence ID" value="NC_020054.1"/>
</dbReference>
<evidence type="ECO:0000259" key="6">
    <source>
        <dbReference type="Pfam" id="PF13515"/>
    </source>
</evidence>
<evidence type="ECO:0000256" key="2">
    <source>
        <dbReference type="ARBA" id="ARBA00022692"/>
    </source>
</evidence>
<keyword evidence="3 5" id="KW-1133">Transmembrane helix</keyword>
<feature type="transmembrane region" description="Helical" evidence="5">
    <location>
        <begin position="281"/>
        <end position="301"/>
    </location>
</feature>
<evidence type="ECO:0000256" key="1">
    <source>
        <dbReference type="ARBA" id="ARBA00004141"/>
    </source>
</evidence>
<dbReference type="GO" id="GO:0016020">
    <property type="term" value="C:membrane"/>
    <property type="evidence" value="ECO:0007669"/>
    <property type="project" value="UniProtKB-SubCell"/>
</dbReference>
<comment type="subcellular location">
    <subcellularLocation>
        <location evidence="1">Membrane</location>
        <topology evidence="1">Multi-pass membrane protein</topology>
    </subcellularLocation>
</comment>
<keyword evidence="4 5" id="KW-0472">Membrane</keyword>
<proteinExistence type="predicted"/>
<dbReference type="HOGENOM" id="CLU_020865_1_0_10"/>
<name>I0K5W0_9BACT</name>
<protein>
    <recommendedName>
        <fullName evidence="6">Integral membrane bound transporter domain-containing protein</fullName>
    </recommendedName>
</protein>
<dbReference type="AlphaFoldDB" id="I0K5W0"/>
<organism evidence="7 8">
    <name type="scientific">Fibrella aestuarina BUZ 2</name>
    <dbReference type="NCBI Taxonomy" id="1166018"/>
    <lineage>
        <taxon>Bacteria</taxon>
        <taxon>Pseudomonadati</taxon>
        <taxon>Bacteroidota</taxon>
        <taxon>Cytophagia</taxon>
        <taxon>Cytophagales</taxon>
        <taxon>Spirosomataceae</taxon>
        <taxon>Fibrella</taxon>
    </lineage>
</organism>
<dbReference type="eggNOG" id="COG1289">
    <property type="taxonomic scope" value="Bacteria"/>
</dbReference>
<feature type="transmembrane region" description="Helical" evidence="5">
    <location>
        <begin position="117"/>
        <end position="135"/>
    </location>
</feature>
<dbReference type="OrthoDB" id="581879at2"/>
<feature type="transmembrane region" description="Helical" evidence="5">
    <location>
        <begin position="307"/>
        <end position="329"/>
    </location>
</feature>
<evidence type="ECO:0000313" key="8">
    <source>
        <dbReference type="Proteomes" id="UP000011058"/>
    </source>
</evidence>
<feature type="transmembrane region" description="Helical" evidence="5">
    <location>
        <begin position="15"/>
        <end position="34"/>
    </location>
</feature>